<dbReference type="OrthoDB" id="6076970at2759"/>
<reference evidence="1 2" key="2">
    <citation type="journal article" date="2019" name="G3 (Bethesda)">
        <title>Hybrid Assembly of the Genome of the Entomopathogenic Nematode Steinernema carpocapsae Identifies the X-Chromosome.</title>
        <authorList>
            <person name="Serra L."/>
            <person name="Macchietto M."/>
            <person name="Macias-Munoz A."/>
            <person name="McGill C.J."/>
            <person name="Rodriguez I.M."/>
            <person name="Rodriguez B."/>
            <person name="Murad R."/>
            <person name="Mortazavi A."/>
        </authorList>
    </citation>
    <scope>NUCLEOTIDE SEQUENCE [LARGE SCALE GENOMIC DNA]</scope>
    <source>
        <strain evidence="1 2">ALL</strain>
    </source>
</reference>
<keyword evidence="2" id="KW-1185">Reference proteome</keyword>
<sequence length="82" mass="9849">MFGRILTNLSFRNQENDFSYKRLSQTRRTATLSNRCWTFLRTGYAFNFRCNVFRLNIRILDERVACTETFVQFCFKLFGPEA</sequence>
<name>A0A4U8V060_STECR</name>
<dbReference type="Proteomes" id="UP000298663">
    <property type="component" value="Unassembled WGS sequence"/>
</dbReference>
<dbReference type="EMBL" id="AZBU02000001">
    <property type="protein sequence ID" value="TMS39240.1"/>
    <property type="molecule type" value="Genomic_DNA"/>
</dbReference>
<evidence type="ECO:0000313" key="2">
    <source>
        <dbReference type="Proteomes" id="UP000298663"/>
    </source>
</evidence>
<proteinExistence type="predicted"/>
<protein>
    <submittedName>
        <fullName evidence="1">Uncharacterized protein</fullName>
    </submittedName>
</protein>
<dbReference type="AlphaFoldDB" id="A0A4U8V060"/>
<organism evidence="1 2">
    <name type="scientific">Steinernema carpocapsae</name>
    <name type="common">Entomopathogenic nematode</name>
    <dbReference type="NCBI Taxonomy" id="34508"/>
    <lineage>
        <taxon>Eukaryota</taxon>
        <taxon>Metazoa</taxon>
        <taxon>Ecdysozoa</taxon>
        <taxon>Nematoda</taxon>
        <taxon>Chromadorea</taxon>
        <taxon>Rhabditida</taxon>
        <taxon>Tylenchina</taxon>
        <taxon>Panagrolaimomorpha</taxon>
        <taxon>Strongyloidoidea</taxon>
        <taxon>Steinernematidae</taxon>
        <taxon>Steinernema</taxon>
    </lineage>
</organism>
<accession>A0A4U8V060</accession>
<reference evidence="1 2" key="1">
    <citation type="journal article" date="2015" name="Genome Biol.">
        <title>Comparative genomics of Steinernema reveals deeply conserved gene regulatory networks.</title>
        <authorList>
            <person name="Dillman A.R."/>
            <person name="Macchietto M."/>
            <person name="Porter C.F."/>
            <person name="Rogers A."/>
            <person name="Williams B."/>
            <person name="Antoshechkin I."/>
            <person name="Lee M.M."/>
            <person name="Goodwin Z."/>
            <person name="Lu X."/>
            <person name="Lewis E.E."/>
            <person name="Goodrich-Blair H."/>
            <person name="Stock S.P."/>
            <person name="Adams B.J."/>
            <person name="Sternberg P.W."/>
            <person name="Mortazavi A."/>
        </authorList>
    </citation>
    <scope>NUCLEOTIDE SEQUENCE [LARGE SCALE GENOMIC DNA]</scope>
    <source>
        <strain evidence="1 2">ALL</strain>
    </source>
</reference>
<evidence type="ECO:0000313" key="1">
    <source>
        <dbReference type="EMBL" id="TMS39240.1"/>
    </source>
</evidence>
<comment type="caution">
    <text evidence="1">The sequence shown here is derived from an EMBL/GenBank/DDBJ whole genome shotgun (WGS) entry which is preliminary data.</text>
</comment>
<gene>
    <name evidence="1" type="ORF">L596_005796</name>
</gene>